<evidence type="ECO:0000256" key="6">
    <source>
        <dbReference type="ARBA" id="ARBA00023136"/>
    </source>
</evidence>
<dbReference type="EMBL" id="JACXIZ010000004">
    <property type="protein sequence ID" value="MBD2843783.1"/>
    <property type="molecule type" value="Genomic_DNA"/>
</dbReference>
<feature type="transmembrane region" description="Helical" evidence="7">
    <location>
        <begin position="110"/>
        <end position="131"/>
    </location>
</feature>
<gene>
    <name evidence="9" type="ORF">IDH44_01150</name>
</gene>
<evidence type="ECO:0000256" key="5">
    <source>
        <dbReference type="ARBA" id="ARBA00022989"/>
    </source>
</evidence>
<comment type="subcellular location">
    <subcellularLocation>
        <location evidence="1">Cell membrane</location>
        <topology evidence="1">Multi-pass membrane protein</topology>
    </subcellularLocation>
</comment>
<dbReference type="GO" id="GO:0005886">
    <property type="term" value="C:plasma membrane"/>
    <property type="evidence" value="ECO:0007669"/>
    <property type="project" value="UniProtKB-SubCell"/>
</dbReference>
<dbReference type="PROSITE" id="PS50850">
    <property type="entry name" value="MFS"/>
    <property type="match status" value="1"/>
</dbReference>
<dbReference type="Gene3D" id="1.20.1250.20">
    <property type="entry name" value="MFS general substrate transporter like domains"/>
    <property type="match status" value="1"/>
</dbReference>
<feature type="transmembrane region" description="Helical" evidence="7">
    <location>
        <begin position="268"/>
        <end position="293"/>
    </location>
</feature>
<evidence type="ECO:0000256" key="3">
    <source>
        <dbReference type="ARBA" id="ARBA00022475"/>
    </source>
</evidence>
<evidence type="ECO:0000313" key="10">
    <source>
        <dbReference type="Proteomes" id="UP000621560"/>
    </source>
</evidence>
<feature type="transmembrane region" description="Helical" evidence="7">
    <location>
        <begin position="405"/>
        <end position="429"/>
    </location>
</feature>
<dbReference type="SUPFAM" id="SSF103473">
    <property type="entry name" value="MFS general substrate transporter"/>
    <property type="match status" value="1"/>
</dbReference>
<keyword evidence="4 7" id="KW-0812">Transmembrane</keyword>
<name>A0A927GPX6_9BACL</name>
<keyword evidence="5 7" id="KW-1133">Transmembrane helix</keyword>
<evidence type="ECO:0000313" key="9">
    <source>
        <dbReference type="EMBL" id="MBD2843783.1"/>
    </source>
</evidence>
<feature type="transmembrane region" description="Helical" evidence="7">
    <location>
        <begin position="14"/>
        <end position="33"/>
    </location>
</feature>
<feature type="transmembrane region" description="Helical" evidence="7">
    <location>
        <begin position="225"/>
        <end position="247"/>
    </location>
</feature>
<feature type="transmembrane region" description="Helical" evidence="7">
    <location>
        <begin position="138"/>
        <end position="157"/>
    </location>
</feature>
<keyword evidence="2" id="KW-0813">Transport</keyword>
<feature type="transmembrane region" description="Helical" evidence="7">
    <location>
        <begin position="358"/>
        <end position="384"/>
    </location>
</feature>
<comment type="caution">
    <text evidence="9">The sequence shown here is derived from an EMBL/GenBank/DDBJ whole genome shotgun (WGS) entry which is preliminary data.</text>
</comment>
<dbReference type="CDD" id="cd17503">
    <property type="entry name" value="MFS_LmrB_MDR_like"/>
    <property type="match status" value="1"/>
</dbReference>
<dbReference type="Gene3D" id="1.20.1720.10">
    <property type="entry name" value="Multidrug resistance protein D"/>
    <property type="match status" value="1"/>
</dbReference>
<dbReference type="AlphaFoldDB" id="A0A927GPX6"/>
<evidence type="ECO:0000259" key="8">
    <source>
        <dbReference type="PROSITE" id="PS50850"/>
    </source>
</evidence>
<dbReference type="PANTHER" id="PTHR42718:SF24">
    <property type="entry name" value="MAJOR FACILITATOR SUPERFAMILY (MFS) PROFILE DOMAIN-CONTAINING PROTEIN"/>
    <property type="match status" value="1"/>
</dbReference>
<feature type="transmembrane region" description="Helical" evidence="7">
    <location>
        <begin position="333"/>
        <end position="352"/>
    </location>
</feature>
<dbReference type="NCBIfam" id="TIGR00711">
    <property type="entry name" value="efflux_EmrB"/>
    <property type="match status" value="1"/>
</dbReference>
<feature type="transmembrane region" description="Helical" evidence="7">
    <location>
        <begin position="435"/>
        <end position="457"/>
    </location>
</feature>
<dbReference type="RefSeq" id="WP_190913898.1">
    <property type="nucleotide sequence ID" value="NZ_JACXIZ010000004.1"/>
</dbReference>
<evidence type="ECO:0000256" key="1">
    <source>
        <dbReference type="ARBA" id="ARBA00004651"/>
    </source>
</evidence>
<keyword evidence="6 7" id="KW-0472">Membrane</keyword>
<sequence length="467" mass="49773">MAENVAISSTQKRWIVAVLLIGAFIAILNQTLLATALPPIMADLGIGPSQGQWLTTVFMLMNGIMIPITAFLIEKFTTRRLFLTAMTLFAIGSLIAAVSHTFGLLMVGRIVQATAAGIMMPLMQTTMFLIFPPERRGTAMGMVGLVISFAPAIGPSLSGWIVDSHSWRLLFYVVIPIALIDIVLAARYMSNVTKLSNPKVDVPSILLSSLGFGGLLYGFSSAGHLSWTHVEVWGSLAVGAVTLVLFIRRQLRMSHPMLEFRVFKNPTFRLTTGIGMIVFTSMIGAQLLLPLYVQDMRGFSALESGLLLLPGAIVMGIMSPITGRIFDKVGGKGLAVVGLALLSGGTFPFMMLDEHTSLTVIAALYAVRMLGVSMVLMPLTTAGLNQLSRELLPHGTAMNNTMRQVAGSIGTALLITVMSRAGSAAGAGISGSIHGVNVAFGVAAWIAVLGFALAWFIRKPRAAAEHT</sequence>
<dbReference type="GO" id="GO:0022857">
    <property type="term" value="F:transmembrane transporter activity"/>
    <property type="evidence" value="ECO:0007669"/>
    <property type="project" value="InterPro"/>
</dbReference>
<dbReference type="Pfam" id="PF07690">
    <property type="entry name" value="MFS_1"/>
    <property type="match status" value="1"/>
</dbReference>
<feature type="transmembrane region" description="Helical" evidence="7">
    <location>
        <begin position="80"/>
        <end position="98"/>
    </location>
</feature>
<dbReference type="InterPro" id="IPR004638">
    <property type="entry name" value="EmrB-like"/>
</dbReference>
<feature type="transmembrane region" description="Helical" evidence="7">
    <location>
        <begin position="169"/>
        <end position="188"/>
    </location>
</feature>
<feature type="transmembrane region" description="Helical" evidence="7">
    <location>
        <begin position="305"/>
        <end position="326"/>
    </location>
</feature>
<feature type="transmembrane region" description="Helical" evidence="7">
    <location>
        <begin position="53"/>
        <end position="73"/>
    </location>
</feature>
<dbReference type="PRINTS" id="PR01036">
    <property type="entry name" value="TCRTETB"/>
</dbReference>
<feature type="transmembrane region" description="Helical" evidence="7">
    <location>
        <begin position="200"/>
        <end position="219"/>
    </location>
</feature>
<dbReference type="InterPro" id="IPR011701">
    <property type="entry name" value="MFS"/>
</dbReference>
<dbReference type="Proteomes" id="UP000621560">
    <property type="component" value="Unassembled WGS sequence"/>
</dbReference>
<dbReference type="PANTHER" id="PTHR42718">
    <property type="entry name" value="MAJOR FACILITATOR SUPERFAMILY MULTIDRUG TRANSPORTER MFSC"/>
    <property type="match status" value="1"/>
</dbReference>
<protein>
    <submittedName>
        <fullName evidence="9">Multidrug efflux MFS transporter</fullName>
    </submittedName>
</protein>
<dbReference type="InterPro" id="IPR020846">
    <property type="entry name" value="MFS_dom"/>
</dbReference>
<proteinExistence type="predicted"/>
<evidence type="ECO:0000256" key="7">
    <source>
        <dbReference type="SAM" id="Phobius"/>
    </source>
</evidence>
<keyword evidence="10" id="KW-1185">Reference proteome</keyword>
<keyword evidence="3" id="KW-1003">Cell membrane</keyword>
<evidence type="ECO:0000256" key="4">
    <source>
        <dbReference type="ARBA" id="ARBA00022692"/>
    </source>
</evidence>
<accession>A0A927GPX6</accession>
<evidence type="ECO:0000256" key="2">
    <source>
        <dbReference type="ARBA" id="ARBA00022448"/>
    </source>
</evidence>
<feature type="domain" description="Major facilitator superfamily (MFS) profile" evidence="8">
    <location>
        <begin position="15"/>
        <end position="462"/>
    </location>
</feature>
<reference evidence="9" key="1">
    <citation type="submission" date="2020-09" db="EMBL/GenBank/DDBJ databases">
        <title>A novel bacterium of genus Paenibacillus, isolated from South China Sea.</title>
        <authorList>
            <person name="Huang H."/>
            <person name="Mo K."/>
            <person name="Hu Y."/>
        </authorList>
    </citation>
    <scope>NUCLEOTIDE SEQUENCE</scope>
    <source>
        <strain evidence="9">IB182496</strain>
    </source>
</reference>
<dbReference type="InterPro" id="IPR036259">
    <property type="entry name" value="MFS_trans_sf"/>
</dbReference>
<organism evidence="9 10">
    <name type="scientific">Paenibacillus sabuli</name>
    <dbReference type="NCBI Taxonomy" id="2772509"/>
    <lineage>
        <taxon>Bacteria</taxon>
        <taxon>Bacillati</taxon>
        <taxon>Bacillota</taxon>
        <taxon>Bacilli</taxon>
        <taxon>Bacillales</taxon>
        <taxon>Paenibacillaceae</taxon>
        <taxon>Paenibacillus</taxon>
    </lineage>
</organism>